<sequence length="287" mass="30241">MAKKDKSAKAPTPDEVEAIFSDVDETGHTNASKARKERTRRRARKAAVEVDPLSGDDPSGSNVGKTMTRAAVVVLIVLLVAVVVSQVACGLVRRAGTAQLAEHVDAASVNTALRNGVEWGDGFTQFPEDYTVLEANEKSGTIEVSVVDTSSKNELECLAGSQIQAAALSVNALLNPNINQVIYHVDVHVDDNGDIQQSSLFGFLKPTGTMKRFATFVWTKSTGVNGGFNFNCMITDLDATASENLREKVTLPTNILDAVIGDSAATTEAASTADAVTAEAATEAAAE</sequence>
<keyword evidence="2" id="KW-1133">Transmembrane helix</keyword>
<dbReference type="RefSeq" id="WP_126420533.1">
    <property type="nucleotide sequence ID" value="NZ_AP019367.1"/>
</dbReference>
<dbReference type="Proteomes" id="UP000273154">
    <property type="component" value="Chromosome"/>
</dbReference>
<keyword evidence="2" id="KW-0812">Transmembrane</keyword>
<accession>A0A3G9K013</accession>
<name>A0A3G9K013_9ACTN</name>
<gene>
    <name evidence="3" type="ORF">Pcatena_00230</name>
</gene>
<dbReference type="AlphaFoldDB" id="A0A3G9K013"/>
<dbReference type="GeneID" id="88848165"/>
<protein>
    <submittedName>
        <fullName evidence="3">Uncharacterized protein</fullName>
    </submittedName>
</protein>
<evidence type="ECO:0000256" key="2">
    <source>
        <dbReference type="SAM" id="Phobius"/>
    </source>
</evidence>
<proteinExistence type="predicted"/>
<evidence type="ECO:0000256" key="1">
    <source>
        <dbReference type="SAM" id="MobiDB-lite"/>
    </source>
</evidence>
<evidence type="ECO:0000313" key="4">
    <source>
        <dbReference type="Proteomes" id="UP000273154"/>
    </source>
</evidence>
<feature type="region of interest" description="Disordered" evidence="1">
    <location>
        <begin position="1"/>
        <end position="63"/>
    </location>
</feature>
<evidence type="ECO:0000313" key="3">
    <source>
        <dbReference type="EMBL" id="BBH49436.1"/>
    </source>
</evidence>
<feature type="compositionally biased region" description="Basic residues" evidence="1">
    <location>
        <begin position="33"/>
        <end position="45"/>
    </location>
</feature>
<dbReference type="OrthoDB" id="3181413at2"/>
<organism evidence="3 4">
    <name type="scientific">Parolsenella catena</name>
    <dbReference type="NCBI Taxonomy" id="2003188"/>
    <lineage>
        <taxon>Bacteria</taxon>
        <taxon>Bacillati</taxon>
        <taxon>Actinomycetota</taxon>
        <taxon>Coriobacteriia</taxon>
        <taxon>Coriobacteriales</taxon>
        <taxon>Atopobiaceae</taxon>
        <taxon>Parolsenella</taxon>
    </lineage>
</organism>
<dbReference type="EMBL" id="AP019367">
    <property type="protein sequence ID" value="BBH49436.1"/>
    <property type="molecule type" value="Genomic_DNA"/>
</dbReference>
<keyword evidence="4" id="KW-1185">Reference proteome</keyword>
<feature type="transmembrane region" description="Helical" evidence="2">
    <location>
        <begin position="70"/>
        <end position="88"/>
    </location>
</feature>
<dbReference type="KEGG" id="pcat:Pcatena_00230"/>
<reference evidence="4" key="1">
    <citation type="submission" date="2018-11" db="EMBL/GenBank/DDBJ databases">
        <title>Comparative genomics of Parolsenella catena and Libanicoccus massiliensis: Reclassification of Libanicoccus massiliensis as Parolsenella massiliensis comb. nov.</title>
        <authorList>
            <person name="Sakamoto M."/>
            <person name="Ikeyama N."/>
            <person name="Murakami T."/>
            <person name="Mori H."/>
            <person name="Yuki M."/>
            <person name="Ohkuma M."/>
        </authorList>
    </citation>
    <scope>NUCLEOTIDE SEQUENCE [LARGE SCALE GENOMIC DNA]</scope>
    <source>
        <strain evidence="4">JCM 31932</strain>
    </source>
</reference>
<keyword evidence="2" id="KW-0472">Membrane</keyword>